<dbReference type="NCBIfam" id="TIGR00094">
    <property type="entry name" value="tRNA_TruD_broad"/>
    <property type="match status" value="1"/>
</dbReference>
<dbReference type="EMBL" id="OZ004260">
    <property type="protein sequence ID" value="CAK7920543.1"/>
    <property type="molecule type" value="Genomic_DNA"/>
</dbReference>
<dbReference type="InterPro" id="IPR042214">
    <property type="entry name" value="TruD_catalytic"/>
</dbReference>
<organism evidence="6 7">
    <name type="scientific">[Candida] anglica</name>
    <dbReference type="NCBI Taxonomy" id="148631"/>
    <lineage>
        <taxon>Eukaryota</taxon>
        <taxon>Fungi</taxon>
        <taxon>Dikarya</taxon>
        <taxon>Ascomycota</taxon>
        <taxon>Saccharomycotina</taxon>
        <taxon>Pichiomycetes</taxon>
        <taxon>Debaryomycetaceae</taxon>
        <taxon>Kurtzmaniella</taxon>
    </lineage>
</organism>
<keyword evidence="7" id="KW-1185">Reference proteome</keyword>
<dbReference type="Proteomes" id="UP001497600">
    <property type="component" value="Chromosome H"/>
</dbReference>
<dbReference type="Gene3D" id="3.30.2350.20">
    <property type="entry name" value="TruD, catalytic domain"/>
    <property type="match status" value="2"/>
</dbReference>
<keyword evidence="3" id="KW-0413">Isomerase</keyword>
<evidence type="ECO:0000256" key="3">
    <source>
        <dbReference type="ARBA" id="ARBA00023235"/>
    </source>
</evidence>
<dbReference type="CDD" id="cd02576">
    <property type="entry name" value="PseudoU_synth_ScPUS7"/>
    <property type="match status" value="1"/>
</dbReference>
<reference evidence="6 7" key="1">
    <citation type="submission" date="2024-01" db="EMBL/GenBank/DDBJ databases">
        <authorList>
            <consortium name="Genoscope - CEA"/>
            <person name="William W."/>
        </authorList>
    </citation>
    <scope>NUCLEOTIDE SEQUENCE [LARGE SCALE GENOMIC DNA]</scope>
    <source>
        <strain evidence="6 7">29B2s-10</strain>
    </source>
</reference>
<feature type="compositionally biased region" description="Basic residues" evidence="4">
    <location>
        <begin position="1"/>
        <end position="10"/>
    </location>
</feature>
<feature type="compositionally biased region" description="Basic and acidic residues" evidence="4">
    <location>
        <begin position="17"/>
        <end position="26"/>
    </location>
</feature>
<keyword evidence="2" id="KW-0819">tRNA processing</keyword>
<dbReference type="PROSITE" id="PS01268">
    <property type="entry name" value="UPF0024"/>
    <property type="match status" value="1"/>
</dbReference>
<evidence type="ECO:0000256" key="4">
    <source>
        <dbReference type="SAM" id="MobiDB-lite"/>
    </source>
</evidence>
<feature type="region of interest" description="Disordered" evidence="4">
    <location>
        <begin position="88"/>
        <end position="117"/>
    </location>
</feature>
<evidence type="ECO:0000256" key="2">
    <source>
        <dbReference type="ARBA" id="ARBA00022694"/>
    </source>
</evidence>
<dbReference type="InterPro" id="IPR011760">
    <property type="entry name" value="PsdUridine_synth_TruD_insert"/>
</dbReference>
<dbReference type="PANTHER" id="PTHR13326:SF21">
    <property type="entry name" value="PSEUDOURIDYLATE SYNTHASE PUS7L"/>
    <property type="match status" value="1"/>
</dbReference>
<sequence>MATPISHKRSLTTDQEDSSKKVKLEVDRKSKGIQEVDVGITKYLNDSNSGSGGFFGTIKQRYSDFLVNEIDTNGKVVHLTDEGIDMGKSKKERNLEKRQSERAELQNKTPEEVEQIKDLKKAEEENKPKYELSEENKTKLLELITAEELAQIEELFSTGNNMETKTTFPEKQTRGKLHQLLREGFQGKLDSLTSPENTFRVALAKNSSNPRRRNPQESINHVDENGVVNYGLGAFKNYLHFTVYKENRETMEIASTISKFLRIPSKSIRYGGTKDRRGVTCQRFSIQKGKVARVSSLNKGLKGSVLGGFTYEDKPLSLGELEGNEFVITIRDAKTLNESDKLEEVVEQCFESLQGKGYINYYGMQRFGTFSISTHVLGIKILQEDWKGTVELILSEQDIVTPDSIEARRVWAETHDPSLTIRKMPRRCTAEHSILSTLEREKVNEDGDYSSNSYFKSIMAIPRNLRIMYAHAYQSYVWNQVTSKRIEMFGLEVQVGDLVIAEKTEEESNLDDVDDFQEDIAVDKFVRAKALTKEDVESGKYSIYDIVLPMPGFDILYPTNEELSQVYVDVMKKDGLDPHNMARKVREFSLAGSYRKIVCKPESLSYELVKYTDDFQPLVRTDLELLRMKKEAESKGEEYVEKRTIDAVIEEGKPEKTAVVLKIQLGVSSYATMALREFMKADTSRLSDNLNVREDK</sequence>
<dbReference type="PIRSF" id="PIRSF037016">
    <property type="entry name" value="Pseudouridin_synth_euk_prd"/>
    <property type="match status" value="1"/>
</dbReference>
<dbReference type="InterPro" id="IPR020103">
    <property type="entry name" value="PsdUridine_synth_cat_dom_sf"/>
</dbReference>
<dbReference type="InterPro" id="IPR020119">
    <property type="entry name" value="PsdUridine_synth_TruD_CS"/>
</dbReference>
<proteinExistence type="inferred from homology"/>
<gene>
    <name evidence="6" type="primary">PUS7</name>
    <name evidence="6" type="ORF">CAAN4_H03598</name>
</gene>
<dbReference type="PANTHER" id="PTHR13326">
    <property type="entry name" value="TRNA PSEUDOURIDINE SYNTHASE D"/>
    <property type="match status" value="1"/>
</dbReference>
<feature type="domain" description="TRUD" evidence="5">
    <location>
        <begin position="357"/>
        <end position="600"/>
    </location>
</feature>
<comment type="similarity">
    <text evidence="1">Belongs to the pseudouridine synthase TruD family.</text>
</comment>
<dbReference type="PROSITE" id="PS50984">
    <property type="entry name" value="TRUD"/>
    <property type="match status" value="1"/>
</dbReference>
<dbReference type="Pfam" id="PF01142">
    <property type="entry name" value="TruD"/>
    <property type="match status" value="1"/>
</dbReference>
<evidence type="ECO:0000259" key="5">
    <source>
        <dbReference type="PROSITE" id="PS50984"/>
    </source>
</evidence>
<dbReference type="InterPro" id="IPR001656">
    <property type="entry name" value="PsdUridine_synth_TruD"/>
</dbReference>
<evidence type="ECO:0000313" key="7">
    <source>
        <dbReference type="Proteomes" id="UP001497600"/>
    </source>
</evidence>
<evidence type="ECO:0000256" key="1">
    <source>
        <dbReference type="ARBA" id="ARBA00007953"/>
    </source>
</evidence>
<accession>A0ABP0EJS8</accession>
<evidence type="ECO:0000313" key="6">
    <source>
        <dbReference type="EMBL" id="CAK7920543.1"/>
    </source>
</evidence>
<dbReference type="SUPFAM" id="SSF55120">
    <property type="entry name" value="Pseudouridine synthase"/>
    <property type="match status" value="1"/>
</dbReference>
<protein>
    <submittedName>
        <fullName evidence="6">Multisubstrate pseudouridine synthase 7</fullName>
    </submittedName>
</protein>
<name>A0ABP0EJS8_9ASCO</name>
<feature type="region of interest" description="Disordered" evidence="4">
    <location>
        <begin position="1"/>
        <end position="26"/>
    </location>
</feature>